<keyword evidence="3" id="KW-0472">Membrane</keyword>
<dbReference type="EMBL" id="MDUX01000002">
    <property type="protein sequence ID" value="KAF7600680.1"/>
    <property type="molecule type" value="Genomic_DNA"/>
</dbReference>
<keyword evidence="5 7" id="KW-0067">ATP-binding</keyword>
<feature type="domain" description="ABC transporter" evidence="6">
    <location>
        <begin position="9"/>
        <end position="235"/>
    </location>
</feature>
<protein>
    <submittedName>
        <fullName evidence="7 8">ABC transporter</fullName>
    </submittedName>
</protein>
<dbReference type="Proteomes" id="UP000216107">
    <property type="component" value="Unassembled WGS sequence"/>
</dbReference>
<dbReference type="PROSITE" id="PS00211">
    <property type="entry name" value="ABC_TRANSPORTER_1"/>
    <property type="match status" value="1"/>
</dbReference>
<evidence type="ECO:0000256" key="3">
    <source>
        <dbReference type="ARBA" id="ARBA00022475"/>
    </source>
</evidence>
<dbReference type="InterPro" id="IPR027417">
    <property type="entry name" value="P-loop_NTPase"/>
</dbReference>
<dbReference type="GO" id="GO:0005524">
    <property type="term" value="F:ATP binding"/>
    <property type="evidence" value="ECO:0007669"/>
    <property type="project" value="UniProtKB-KW"/>
</dbReference>
<dbReference type="PROSITE" id="PS50893">
    <property type="entry name" value="ABC_TRANSPORTER_2"/>
    <property type="match status" value="1"/>
</dbReference>
<dbReference type="RefSeq" id="WP_095523028.1">
    <property type="nucleotide sequence ID" value="NZ_MDUX01000002.1"/>
</dbReference>
<evidence type="ECO:0000313" key="7">
    <source>
        <dbReference type="EMBL" id="KAF7600680.1"/>
    </source>
</evidence>
<evidence type="ECO:0000313" key="10">
    <source>
        <dbReference type="Proteomes" id="UP000623509"/>
    </source>
</evidence>
<dbReference type="SUPFAM" id="SSF52540">
    <property type="entry name" value="P-loop containing nucleoside triphosphate hydrolases"/>
    <property type="match status" value="1"/>
</dbReference>
<dbReference type="InterPro" id="IPR050153">
    <property type="entry name" value="Metal_Ion_Import_ABC"/>
</dbReference>
<dbReference type="GO" id="GO:0016887">
    <property type="term" value="F:ATP hydrolysis activity"/>
    <property type="evidence" value="ECO:0007669"/>
    <property type="project" value="InterPro"/>
</dbReference>
<dbReference type="InterPro" id="IPR047748">
    <property type="entry name" value="AztA-like"/>
</dbReference>
<dbReference type="Gene3D" id="3.40.50.300">
    <property type="entry name" value="P-loop containing nucleotide triphosphate hydrolases"/>
    <property type="match status" value="1"/>
</dbReference>
<reference evidence="7 10" key="1">
    <citation type="submission" date="2016-08" db="EMBL/GenBank/DDBJ databases">
        <title>Candidatus Dactylopiibacterium carminicum genome sequence.</title>
        <authorList>
            <person name="Ramirez-Puebla S.T."/>
            <person name="Ormeno-Orrillo E."/>
            <person name="Vera-Ponce De Leon A."/>
            <person name="Luis L."/>
            <person name="Sanchez-Flores A."/>
            <person name="Monica R."/>
            <person name="Martinez-Romero E."/>
        </authorList>
    </citation>
    <scope>NUCLEOTIDE SEQUENCE [LARGE SCALE GENOMIC DNA]</scope>
    <source>
        <strain evidence="7">END1</strain>
    </source>
</reference>
<dbReference type="PANTHER" id="PTHR42734">
    <property type="entry name" value="METAL TRANSPORT SYSTEM ATP-BINDING PROTEIN TM_0124-RELATED"/>
    <property type="match status" value="1"/>
</dbReference>
<dbReference type="InterPro" id="IPR003593">
    <property type="entry name" value="AAA+_ATPase"/>
</dbReference>
<name>A0A272ES87_9RHOO</name>
<evidence type="ECO:0000256" key="4">
    <source>
        <dbReference type="ARBA" id="ARBA00022741"/>
    </source>
</evidence>
<dbReference type="EMBL" id="NMRN01000025">
    <property type="protein sequence ID" value="PAS92983.1"/>
    <property type="molecule type" value="Genomic_DNA"/>
</dbReference>
<dbReference type="PANTHER" id="PTHR42734:SF5">
    <property type="entry name" value="IRON TRANSPORT SYSTEM ATP-BINDING PROTEIN HI_0361-RELATED"/>
    <property type="match status" value="1"/>
</dbReference>
<dbReference type="OrthoDB" id="9806726at2"/>
<keyword evidence="4" id="KW-0547">Nucleotide-binding</keyword>
<dbReference type="Proteomes" id="UP000623509">
    <property type="component" value="Unassembled WGS sequence"/>
</dbReference>
<keyword evidence="10" id="KW-1185">Reference proteome</keyword>
<dbReference type="AlphaFoldDB" id="A0A272ES87"/>
<evidence type="ECO:0000259" key="6">
    <source>
        <dbReference type="PROSITE" id="PS50893"/>
    </source>
</evidence>
<comment type="similarity">
    <text evidence="1">Belongs to the ABC transporter superfamily.</text>
</comment>
<keyword evidence="3" id="KW-1003">Cell membrane</keyword>
<comment type="caution">
    <text evidence="8">The sequence shown here is derived from an EMBL/GenBank/DDBJ whole genome shotgun (WGS) entry which is preliminary data.</text>
</comment>
<dbReference type="InterPro" id="IPR003439">
    <property type="entry name" value="ABC_transporter-like_ATP-bd"/>
</dbReference>
<dbReference type="Pfam" id="PF00005">
    <property type="entry name" value="ABC_tran"/>
    <property type="match status" value="1"/>
</dbReference>
<sequence length="274" mass="29505">MSVVCGPAIRLENLTLGYERHPVVHHVSLEIPAGGLVAVVGPNGAGKSTLVKALAGLKKPLQGQVHGLRGQRVAYLPQHAEMDRSFPINVLDMVAFGLWHETGALGGLDRAQRERCHHALESVGLQGFAGRTIDTLSGGQFQRALFARLLLQDAPVILLDEPFTAIDARTTEDLLKLLHRWHAEGRTVLAVLHDLAQARAHFSHAMLLARELIAWGAPAEVLGPGNLARSMGMHEAFDDEAPPCEVPEGPAATVQAHDHRHGHAHGHVHAGEEV</sequence>
<gene>
    <name evidence="7" type="ORF">BGI27_00775</name>
    <name evidence="8" type="ORF">CGU29_09365</name>
</gene>
<organism evidence="8 9">
    <name type="scientific">Candidatus Dactylopiibacterium carminicum</name>
    <dbReference type="NCBI Taxonomy" id="857335"/>
    <lineage>
        <taxon>Bacteria</taxon>
        <taxon>Pseudomonadati</taxon>
        <taxon>Pseudomonadota</taxon>
        <taxon>Betaproteobacteria</taxon>
        <taxon>Rhodocyclales</taxon>
        <taxon>Rhodocyclaceae</taxon>
        <taxon>Candidatus Dactylopiibacterium</taxon>
    </lineage>
</organism>
<dbReference type="InterPro" id="IPR017871">
    <property type="entry name" value="ABC_transporter-like_CS"/>
</dbReference>
<dbReference type="CDD" id="cd03235">
    <property type="entry name" value="ABC_Metallic_Cations"/>
    <property type="match status" value="1"/>
</dbReference>
<reference evidence="8 9" key="2">
    <citation type="submission" date="2017-07" db="EMBL/GenBank/DDBJ databases">
        <title>Candidatus Dactylopiibacterium carminicum, a nitrogen-fixing symbiont of the cochineal insect Dactylopius coccus and Dactylopius opuntiae (Hemiptera: Coccoidea: Dactylopiidae).</title>
        <authorList>
            <person name="Vera A."/>
        </authorList>
    </citation>
    <scope>NUCLEOTIDE SEQUENCE [LARGE SCALE GENOMIC DNA]</scope>
    <source>
        <strain evidence="8 9">NFDCM</strain>
    </source>
</reference>
<evidence type="ECO:0000256" key="5">
    <source>
        <dbReference type="ARBA" id="ARBA00022840"/>
    </source>
</evidence>
<accession>A0A272ES87</accession>
<proteinExistence type="inferred from homology"/>
<keyword evidence="2" id="KW-0813">Transport</keyword>
<evidence type="ECO:0000313" key="8">
    <source>
        <dbReference type="EMBL" id="PAS92983.1"/>
    </source>
</evidence>
<evidence type="ECO:0000256" key="1">
    <source>
        <dbReference type="ARBA" id="ARBA00005417"/>
    </source>
</evidence>
<dbReference type="SMART" id="SM00382">
    <property type="entry name" value="AAA"/>
    <property type="match status" value="1"/>
</dbReference>
<evidence type="ECO:0000313" key="9">
    <source>
        <dbReference type="Proteomes" id="UP000216107"/>
    </source>
</evidence>
<dbReference type="NCBIfam" id="NF040873">
    <property type="entry name" value="AztA"/>
    <property type="match status" value="1"/>
</dbReference>
<evidence type="ECO:0000256" key="2">
    <source>
        <dbReference type="ARBA" id="ARBA00022448"/>
    </source>
</evidence>